<gene>
    <name evidence="2" type="ORF">S101395_00650</name>
</gene>
<keyword evidence="1" id="KW-1133">Transmembrane helix</keyword>
<accession>A0ABM6LD19</accession>
<dbReference type="EMBL" id="CP021920">
    <property type="protein sequence ID" value="ASB87205.1"/>
    <property type="molecule type" value="Genomic_DNA"/>
</dbReference>
<proteinExistence type="predicted"/>
<evidence type="ECO:0000313" key="3">
    <source>
        <dbReference type="Proteomes" id="UP000196877"/>
    </source>
</evidence>
<keyword evidence="3" id="KW-1185">Reference proteome</keyword>
<dbReference type="RefSeq" id="WP_006639228.1">
    <property type="nucleotide sequence ID" value="NZ_BORD01000001.1"/>
</dbReference>
<protein>
    <recommendedName>
        <fullName evidence="4">DUF4870 domain-containing protein</fullName>
    </recommendedName>
</protein>
<name>A0ABM6LD19_9BACI</name>
<feature type="transmembrane region" description="Helical" evidence="1">
    <location>
        <begin position="74"/>
        <end position="99"/>
    </location>
</feature>
<dbReference type="GeneID" id="92855315"/>
<keyword evidence="1" id="KW-0472">Membrane</keyword>
<evidence type="ECO:0008006" key="4">
    <source>
        <dbReference type="Google" id="ProtNLM"/>
    </source>
</evidence>
<evidence type="ECO:0000313" key="2">
    <source>
        <dbReference type="EMBL" id="ASB87205.1"/>
    </source>
</evidence>
<feature type="transmembrane region" description="Helical" evidence="1">
    <location>
        <begin position="43"/>
        <end position="68"/>
    </location>
</feature>
<keyword evidence="1" id="KW-0812">Transmembrane</keyword>
<feature type="transmembrane region" description="Helical" evidence="1">
    <location>
        <begin position="6"/>
        <end position="31"/>
    </location>
</feature>
<reference evidence="2 3" key="1">
    <citation type="submission" date="2017-06" db="EMBL/GenBank/DDBJ databases">
        <title>Genome sequence of Bacillus sonorensis strain SRCM101395.</title>
        <authorList>
            <person name="Cho S.H."/>
        </authorList>
    </citation>
    <scope>NUCLEOTIDE SEQUENCE [LARGE SCALE GENOMIC DNA]</scope>
    <source>
        <strain evidence="2 3">SRCM101395</strain>
    </source>
</reference>
<dbReference type="Proteomes" id="UP000196877">
    <property type="component" value="Chromosome"/>
</dbReference>
<sequence>MTRNNALISAICYFSVFFAPLILPIAAYFITDDQETKKHALRSLISHIIPFISVVILAAGAVSGMFIFDDGGYFAFFSVFGGFIFFVIISLIIAIWNVIQGIKMLTRV</sequence>
<organism evidence="2 3">
    <name type="scientific">Bacillus sonorensis</name>
    <dbReference type="NCBI Taxonomy" id="119858"/>
    <lineage>
        <taxon>Bacteria</taxon>
        <taxon>Bacillati</taxon>
        <taxon>Bacillota</taxon>
        <taxon>Bacilli</taxon>
        <taxon>Bacillales</taxon>
        <taxon>Bacillaceae</taxon>
        <taxon>Bacillus</taxon>
    </lineage>
</organism>
<evidence type="ECO:0000256" key="1">
    <source>
        <dbReference type="SAM" id="Phobius"/>
    </source>
</evidence>